<dbReference type="Pfam" id="PF00501">
    <property type="entry name" value="AMP-binding"/>
    <property type="match status" value="1"/>
</dbReference>
<dbReference type="PROSITE" id="PS00455">
    <property type="entry name" value="AMP_BINDING"/>
    <property type="match status" value="1"/>
</dbReference>
<sequence>MPIPDTLPVPYPPDADYSRQSFEVPGTRKPGQTGHYRNSAFPFLTLSSPDTFVNLVEFFDSGKRRVPGNAPLLGRRPLLSANPLTYASHYEWISWETADIRRQYIGSGLHHLFASGVVGGGPMRSLGIYSGNCPEWQLVDLAAQAYEFVSVPLYDTLGKDTVEYILNHTESTLIAVAPQHVTTILKLSSKLPLIKAIVVMSELPQESRKIYEAWGAQVGIKIYDLSQVEEIGKANLKKPVYPPSDAIASICYTSGTTGNPKGVVMTHGMMANAVHAQAFGHNNDDIPVSICFLPLAHCYGRVAELTVLARGGSLGYWTGDPLRLLEDIQILKPNIFPAVPRILNRIYQAGMSAAQLPGIKGALFRRALDVKLQRLATTGQTTHPLWDRLVFKKIAAVLGGNVKMIPSGSAPMSAAAINFLKVATGAEIVEGYGSTENVATASKVWWSDKDSAGRVGAPQANTEFKLVDVPSMSYFATDKPYPRGEICVRGDHCFKEYYKDPENTKSTVDADGWQHSGDVGEVDECGRFRIIDRVKNIMKLAQGEYVALERVESLYSACPIVAQLYVHGDSLQSYLVGLVFPDPIQLAALAGRVWGVDVAPTDAATLDKAAADPKVRDEVLKALDKQARSAGLNGFETLKRIHLSNDLCTIDNNCLTPTLKMKRKEVYGKFKAELDSLYALGEPTKSRPTKL</sequence>
<dbReference type="HOGENOM" id="CLU_000022_45_4_1"/>
<evidence type="ECO:0000313" key="6">
    <source>
        <dbReference type="Proteomes" id="UP000053257"/>
    </source>
</evidence>
<keyword evidence="2" id="KW-0067">ATP-binding</keyword>
<dbReference type="Gene3D" id="3.40.50.12780">
    <property type="entry name" value="N-terminal domain of ligase-like"/>
    <property type="match status" value="1"/>
</dbReference>
<dbReference type="PANTHER" id="PTHR43272:SF33">
    <property type="entry name" value="AMP-BINDING DOMAIN-CONTAINING PROTEIN-RELATED"/>
    <property type="match status" value="1"/>
</dbReference>
<dbReference type="Proteomes" id="UP000053257">
    <property type="component" value="Unassembled WGS sequence"/>
</dbReference>
<dbReference type="SUPFAM" id="SSF56801">
    <property type="entry name" value="Acetyl-CoA synthetase-like"/>
    <property type="match status" value="1"/>
</dbReference>
<gene>
    <name evidence="5" type="ORF">PHLGIDRAFT_126556</name>
</gene>
<proteinExistence type="predicted"/>
<evidence type="ECO:0000259" key="4">
    <source>
        <dbReference type="Pfam" id="PF00501"/>
    </source>
</evidence>
<accession>A0A0C3PPZ6</accession>
<protein>
    <recommendedName>
        <fullName evidence="4">AMP-dependent synthetase/ligase domain-containing protein</fullName>
    </recommendedName>
</protein>
<organism evidence="5 6">
    <name type="scientific">Phlebiopsis gigantea (strain 11061_1 CR5-6)</name>
    <name type="common">White-rot fungus</name>
    <name type="synonym">Peniophora gigantea</name>
    <dbReference type="NCBI Taxonomy" id="745531"/>
    <lineage>
        <taxon>Eukaryota</taxon>
        <taxon>Fungi</taxon>
        <taxon>Dikarya</taxon>
        <taxon>Basidiomycota</taxon>
        <taxon>Agaricomycotina</taxon>
        <taxon>Agaricomycetes</taxon>
        <taxon>Polyporales</taxon>
        <taxon>Phanerochaetaceae</taxon>
        <taxon>Phlebiopsis</taxon>
    </lineage>
</organism>
<evidence type="ECO:0000313" key="5">
    <source>
        <dbReference type="EMBL" id="KIP09103.1"/>
    </source>
</evidence>
<feature type="region of interest" description="Disordered" evidence="3">
    <location>
        <begin position="1"/>
        <end position="33"/>
    </location>
</feature>
<name>A0A0C3PPZ6_PHLG1</name>
<dbReference type="GO" id="GO:0004467">
    <property type="term" value="F:long-chain fatty acid-CoA ligase activity"/>
    <property type="evidence" value="ECO:0007669"/>
    <property type="project" value="TreeGrafter"/>
</dbReference>
<dbReference type="InterPro" id="IPR020845">
    <property type="entry name" value="AMP-binding_CS"/>
</dbReference>
<dbReference type="OrthoDB" id="1700726at2759"/>
<evidence type="ECO:0000256" key="1">
    <source>
        <dbReference type="ARBA" id="ARBA00022741"/>
    </source>
</evidence>
<dbReference type="GO" id="GO:0016020">
    <property type="term" value="C:membrane"/>
    <property type="evidence" value="ECO:0007669"/>
    <property type="project" value="TreeGrafter"/>
</dbReference>
<evidence type="ECO:0000256" key="3">
    <source>
        <dbReference type="SAM" id="MobiDB-lite"/>
    </source>
</evidence>
<evidence type="ECO:0000256" key="2">
    <source>
        <dbReference type="ARBA" id="ARBA00022840"/>
    </source>
</evidence>
<dbReference type="AlphaFoldDB" id="A0A0C3PPZ6"/>
<dbReference type="InterPro" id="IPR000873">
    <property type="entry name" value="AMP-dep_synth/lig_dom"/>
</dbReference>
<dbReference type="InterPro" id="IPR042099">
    <property type="entry name" value="ANL_N_sf"/>
</dbReference>
<dbReference type="GO" id="GO:0005783">
    <property type="term" value="C:endoplasmic reticulum"/>
    <property type="evidence" value="ECO:0007669"/>
    <property type="project" value="TreeGrafter"/>
</dbReference>
<keyword evidence="1" id="KW-0547">Nucleotide-binding</keyword>
<feature type="domain" description="AMP-dependent synthetase/ligase" evidence="4">
    <location>
        <begin position="88"/>
        <end position="498"/>
    </location>
</feature>
<dbReference type="STRING" id="745531.A0A0C3PPZ6"/>
<dbReference type="PANTHER" id="PTHR43272">
    <property type="entry name" value="LONG-CHAIN-FATTY-ACID--COA LIGASE"/>
    <property type="match status" value="1"/>
</dbReference>
<dbReference type="EMBL" id="KN840470">
    <property type="protein sequence ID" value="KIP09103.1"/>
    <property type="molecule type" value="Genomic_DNA"/>
</dbReference>
<reference evidence="5 6" key="1">
    <citation type="journal article" date="2014" name="PLoS Genet.">
        <title>Analysis of the Phlebiopsis gigantea genome, transcriptome and secretome provides insight into its pioneer colonization strategies of wood.</title>
        <authorList>
            <person name="Hori C."/>
            <person name="Ishida T."/>
            <person name="Igarashi K."/>
            <person name="Samejima M."/>
            <person name="Suzuki H."/>
            <person name="Master E."/>
            <person name="Ferreira P."/>
            <person name="Ruiz-Duenas F.J."/>
            <person name="Held B."/>
            <person name="Canessa P."/>
            <person name="Larrondo L.F."/>
            <person name="Schmoll M."/>
            <person name="Druzhinina I.S."/>
            <person name="Kubicek C.P."/>
            <person name="Gaskell J.A."/>
            <person name="Kersten P."/>
            <person name="St John F."/>
            <person name="Glasner J."/>
            <person name="Sabat G."/>
            <person name="Splinter BonDurant S."/>
            <person name="Syed K."/>
            <person name="Yadav J."/>
            <person name="Mgbeahuruike A.C."/>
            <person name="Kovalchuk A."/>
            <person name="Asiegbu F.O."/>
            <person name="Lackner G."/>
            <person name="Hoffmeister D."/>
            <person name="Rencoret J."/>
            <person name="Gutierrez A."/>
            <person name="Sun H."/>
            <person name="Lindquist E."/>
            <person name="Barry K."/>
            <person name="Riley R."/>
            <person name="Grigoriev I.V."/>
            <person name="Henrissat B."/>
            <person name="Kues U."/>
            <person name="Berka R.M."/>
            <person name="Martinez A.T."/>
            <person name="Covert S.F."/>
            <person name="Blanchette R.A."/>
            <person name="Cullen D."/>
        </authorList>
    </citation>
    <scope>NUCLEOTIDE SEQUENCE [LARGE SCALE GENOMIC DNA]</scope>
    <source>
        <strain evidence="5 6">11061_1 CR5-6</strain>
    </source>
</reference>
<feature type="compositionally biased region" description="Pro residues" evidence="3">
    <location>
        <begin position="1"/>
        <end position="13"/>
    </location>
</feature>
<dbReference type="GO" id="GO:0005524">
    <property type="term" value="F:ATP binding"/>
    <property type="evidence" value="ECO:0007669"/>
    <property type="project" value="UniProtKB-KW"/>
</dbReference>
<keyword evidence="6" id="KW-1185">Reference proteome</keyword>